<dbReference type="CDD" id="cd00586">
    <property type="entry name" value="4HBT"/>
    <property type="match status" value="1"/>
</dbReference>
<evidence type="ECO:0000313" key="1">
    <source>
        <dbReference type="EMBL" id="SVB84483.1"/>
    </source>
</evidence>
<evidence type="ECO:0008006" key="2">
    <source>
        <dbReference type="Google" id="ProtNLM"/>
    </source>
</evidence>
<dbReference type="Gene3D" id="3.10.129.10">
    <property type="entry name" value="Hotdog Thioesterase"/>
    <property type="match status" value="1"/>
</dbReference>
<dbReference type="EMBL" id="UINC01060211">
    <property type="protein sequence ID" value="SVB84483.1"/>
    <property type="molecule type" value="Genomic_DNA"/>
</dbReference>
<gene>
    <name evidence="1" type="ORF">METZ01_LOCUS237337</name>
</gene>
<reference evidence="1" key="1">
    <citation type="submission" date="2018-05" db="EMBL/GenBank/DDBJ databases">
        <authorList>
            <person name="Lanie J.A."/>
            <person name="Ng W.-L."/>
            <person name="Kazmierczak K.M."/>
            <person name="Andrzejewski T.M."/>
            <person name="Davidsen T.M."/>
            <person name="Wayne K.J."/>
            <person name="Tettelin H."/>
            <person name="Glass J.I."/>
            <person name="Rusch D."/>
            <person name="Podicherti R."/>
            <person name="Tsui H.-C.T."/>
            <person name="Winkler M.E."/>
        </authorList>
    </citation>
    <scope>NUCLEOTIDE SEQUENCE</scope>
</reference>
<sequence length="148" mass="16752">MELFSEQAVYDACPVVVELPVVWGEMDSMQHVNNTVYIRWMEAVRFEYFEKVELRSAAAQSGRTGILKSVDCNFRLPLTWPDKVLVGGKVIELGKDYFVIQHVVFSCNHQKVAAHGRAVVVGFDYGKQKKSDFPPGLVEKIQKLEGMT</sequence>
<dbReference type="PANTHER" id="PTHR31793">
    <property type="entry name" value="4-HYDROXYBENZOYL-COA THIOESTERASE FAMILY MEMBER"/>
    <property type="match status" value="1"/>
</dbReference>
<dbReference type="Pfam" id="PF13279">
    <property type="entry name" value="4HBT_2"/>
    <property type="match status" value="1"/>
</dbReference>
<dbReference type="InterPro" id="IPR029069">
    <property type="entry name" value="HotDog_dom_sf"/>
</dbReference>
<organism evidence="1">
    <name type="scientific">marine metagenome</name>
    <dbReference type="NCBI Taxonomy" id="408172"/>
    <lineage>
        <taxon>unclassified sequences</taxon>
        <taxon>metagenomes</taxon>
        <taxon>ecological metagenomes</taxon>
    </lineage>
</organism>
<proteinExistence type="predicted"/>
<accession>A0A382HCK9</accession>
<name>A0A382HCK9_9ZZZZ</name>
<protein>
    <recommendedName>
        <fullName evidence="2">Thioesterase domain-containing protein</fullName>
    </recommendedName>
</protein>
<dbReference type="PANTHER" id="PTHR31793:SF39">
    <property type="entry name" value="THIOESTERASE_THIOL ESTER DEHYDRASE-ISOMERASE"/>
    <property type="match status" value="1"/>
</dbReference>
<dbReference type="SUPFAM" id="SSF54637">
    <property type="entry name" value="Thioesterase/thiol ester dehydrase-isomerase"/>
    <property type="match status" value="1"/>
</dbReference>
<dbReference type="AlphaFoldDB" id="A0A382HCK9"/>
<dbReference type="GO" id="GO:0047617">
    <property type="term" value="F:fatty acyl-CoA hydrolase activity"/>
    <property type="evidence" value="ECO:0007669"/>
    <property type="project" value="TreeGrafter"/>
</dbReference>
<dbReference type="InterPro" id="IPR050563">
    <property type="entry name" value="4-hydroxybenzoyl-CoA_TE"/>
</dbReference>